<dbReference type="RefSeq" id="WP_123228292.1">
    <property type="nucleotide sequence ID" value="NZ_RJSE01000007.1"/>
</dbReference>
<keyword evidence="2" id="KW-0812">Transmembrane</keyword>
<feature type="signal peptide" evidence="3">
    <location>
        <begin position="1"/>
        <end position="22"/>
    </location>
</feature>
<dbReference type="Proteomes" id="UP000267128">
    <property type="component" value="Unassembled WGS sequence"/>
</dbReference>
<feature type="region of interest" description="Disordered" evidence="1">
    <location>
        <begin position="309"/>
        <end position="352"/>
    </location>
</feature>
<keyword evidence="2" id="KW-1133">Transmembrane helix</keyword>
<evidence type="ECO:0000256" key="3">
    <source>
        <dbReference type="SAM" id="SignalP"/>
    </source>
</evidence>
<keyword evidence="5" id="KW-1185">Reference proteome</keyword>
<organism evidence="4 5">
    <name type="scientific">Nocardioides marmoriginsengisoli</name>
    <dbReference type="NCBI Taxonomy" id="661483"/>
    <lineage>
        <taxon>Bacteria</taxon>
        <taxon>Bacillati</taxon>
        <taxon>Actinomycetota</taxon>
        <taxon>Actinomycetes</taxon>
        <taxon>Propionibacteriales</taxon>
        <taxon>Nocardioidaceae</taxon>
        <taxon>Nocardioides</taxon>
    </lineage>
</organism>
<evidence type="ECO:0000313" key="4">
    <source>
        <dbReference type="EMBL" id="RNL63000.1"/>
    </source>
</evidence>
<evidence type="ECO:0008006" key="6">
    <source>
        <dbReference type="Google" id="ProtNLM"/>
    </source>
</evidence>
<sequence>MRRELRVLVLFVVTLLAGAVLAVPSLPAAGADEPPAGAFEVDDALLRWGINNETNNRGAAPGTFNFVSAGKIGNPGEGGQVLTEASAGAKWANGKPAGWKASEGAVRVEKLRPDGDYGLATWAGLQTDRDGTALGGYAVNTKFSDHQVVLSGGTGSVDRTTKTATISWDGDFTIVYYSGYTFFYVSDPVLTVTQGVGRLTGTMSGYSSDMVDLTKWAAVPTRTNVVIADLGTVDLDKDLGFTASPKYLGVKVTGFDQVTSGQYFGSFPQSFMNFLKTVGIGAYFHSSGGSIDRNKVPLDLAVSYAAGSPIIPKTPEGEGENPPVTNTPPPPPPSPPARVVQPPGPVLPQQPAPVAAPAAAPVLAGVQPVATVMPALVLVSAETDDGGAGGPWVAGTALLVLAALIGAFPFLYQRLRRA</sequence>
<name>A0A3N0CHV8_9ACTN</name>
<protein>
    <recommendedName>
        <fullName evidence="6">Htaa domain-containing protein</fullName>
    </recommendedName>
</protein>
<keyword evidence="2" id="KW-0472">Membrane</keyword>
<feature type="chain" id="PRO_5038709605" description="Htaa domain-containing protein" evidence="3">
    <location>
        <begin position="23"/>
        <end position="418"/>
    </location>
</feature>
<evidence type="ECO:0000256" key="1">
    <source>
        <dbReference type="SAM" id="MobiDB-lite"/>
    </source>
</evidence>
<keyword evidence="3" id="KW-0732">Signal</keyword>
<dbReference type="EMBL" id="RJSE01000007">
    <property type="protein sequence ID" value="RNL63000.1"/>
    <property type="molecule type" value="Genomic_DNA"/>
</dbReference>
<dbReference type="OrthoDB" id="7210788at2"/>
<reference evidence="4 5" key="1">
    <citation type="submission" date="2018-11" db="EMBL/GenBank/DDBJ databases">
        <authorList>
            <person name="Li F."/>
        </authorList>
    </citation>
    <scope>NUCLEOTIDE SEQUENCE [LARGE SCALE GENOMIC DNA]</scope>
    <source>
        <strain evidence="4 5">Gsoil 097</strain>
    </source>
</reference>
<feature type="compositionally biased region" description="Pro residues" evidence="1">
    <location>
        <begin position="325"/>
        <end position="351"/>
    </location>
</feature>
<accession>A0A3N0CHV8</accession>
<comment type="caution">
    <text evidence="4">The sequence shown here is derived from an EMBL/GenBank/DDBJ whole genome shotgun (WGS) entry which is preliminary data.</text>
</comment>
<feature type="transmembrane region" description="Helical" evidence="2">
    <location>
        <begin position="392"/>
        <end position="412"/>
    </location>
</feature>
<gene>
    <name evidence="4" type="ORF">EFK50_14895</name>
</gene>
<proteinExistence type="predicted"/>
<evidence type="ECO:0000313" key="5">
    <source>
        <dbReference type="Proteomes" id="UP000267128"/>
    </source>
</evidence>
<dbReference type="AlphaFoldDB" id="A0A3N0CHV8"/>
<evidence type="ECO:0000256" key="2">
    <source>
        <dbReference type="SAM" id="Phobius"/>
    </source>
</evidence>